<dbReference type="AlphaFoldDB" id="A0A0D2LM69"/>
<dbReference type="KEGG" id="mng:MNEG_0513"/>
<name>A0A0D2LM69_9CHLO</name>
<proteinExistence type="predicted"/>
<evidence type="ECO:0000313" key="3">
    <source>
        <dbReference type="Proteomes" id="UP000054498"/>
    </source>
</evidence>
<reference evidence="2 3" key="1">
    <citation type="journal article" date="2013" name="BMC Genomics">
        <title>Reconstruction of the lipid metabolism for the microalga Monoraphidium neglectum from its genome sequence reveals characteristics suitable for biofuel production.</title>
        <authorList>
            <person name="Bogen C."/>
            <person name="Al-Dilaimi A."/>
            <person name="Albersmeier A."/>
            <person name="Wichmann J."/>
            <person name="Grundmann M."/>
            <person name="Rupp O."/>
            <person name="Lauersen K.J."/>
            <person name="Blifernez-Klassen O."/>
            <person name="Kalinowski J."/>
            <person name="Goesmann A."/>
            <person name="Mussgnug J.H."/>
            <person name="Kruse O."/>
        </authorList>
    </citation>
    <scope>NUCLEOTIDE SEQUENCE [LARGE SCALE GENOMIC DNA]</scope>
    <source>
        <strain evidence="2 3">SAG 48.87</strain>
    </source>
</reference>
<accession>A0A0D2LM69</accession>
<dbReference type="GeneID" id="25726631"/>
<protein>
    <submittedName>
        <fullName evidence="2">Uncharacterized protein</fullName>
    </submittedName>
</protein>
<dbReference type="EMBL" id="KK100261">
    <property type="protein sequence ID" value="KIZ07439.1"/>
    <property type="molecule type" value="Genomic_DNA"/>
</dbReference>
<keyword evidence="1" id="KW-0732">Signal</keyword>
<feature type="signal peptide" evidence="1">
    <location>
        <begin position="1"/>
        <end position="28"/>
    </location>
</feature>
<organism evidence="2 3">
    <name type="scientific">Monoraphidium neglectum</name>
    <dbReference type="NCBI Taxonomy" id="145388"/>
    <lineage>
        <taxon>Eukaryota</taxon>
        <taxon>Viridiplantae</taxon>
        <taxon>Chlorophyta</taxon>
        <taxon>core chlorophytes</taxon>
        <taxon>Chlorophyceae</taxon>
        <taxon>CS clade</taxon>
        <taxon>Sphaeropleales</taxon>
        <taxon>Selenastraceae</taxon>
        <taxon>Monoraphidium</taxon>
    </lineage>
</organism>
<evidence type="ECO:0000256" key="1">
    <source>
        <dbReference type="SAM" id="SignalP"/>
    </source>
</evidence>
<keyword evidence="3" id="KW-1185">Reference proteome</keyword>
<feature type="chain" id="PRO_5002246574" evidence="1">
    <location>
        <begin position="29"/>
        <end position="193"/>
    </location>
</feature>
<evidence type="ECO:0000313" key="2">
    <source>
        <dbReference type="EMBL" id="KIZ07439.1"/>
    </source>
</evidence>
<sequence length="193" mass="19991">MPRPSSHGLLAVATVALLVAGLAAPAKADRPAGADDNTQGGFIGAKNWLNGVMFKQDNEVFKVNFNGVAKCDQAVDPKCVKGVALSTVITSVRDASKTKAFNWPVADAVLTPVSGGRRLNAQCNILDLVLGPLFVDLLGINVNLNQLILTITGQTGPGALLANLLCGLTGILDNTTLFNLLSNIFSQLGGILG</sequence>
<dbReference type="RefSeq" id="XP_013906458.1">
    <property type="nucleotide sequence ID" value="XM_014051004.1"/>
</dbReference>
<gene>
    <name evidence="2" type="ORF">MNEG_0513</name>
</gene>
<dbReference type="Proteomes" id="UP000054498">
    <property type="component" value="Unassembled WGS sequence"/>
</dbReference>